<keyword evidence="7" id="KW-0812">Transmembrane</keyword>
<evidence type="ECO:0000256" key="3">
    <source>
        <dbReference type="ARBA" id="ARBA00029447"/>
    </source>
</evidence>
<keyword evidence="4" id="KW-0807">Transducer</keyword>
<evidence type="ECO:0000256" key="6">
    <source>
        <dbReference type="SAM" id="MobiDB-lite"/>
    </source>
</evidence>
<feature type="domain" description="HAMP" evidence="9">
    <location>
        <begin position="159"/>
        <end position="195"/>
    </location>
</feature>
<dbReference type="PROSITE" id="PS50885">
    <property type="entry name" value="HAMP"/>
    <property type="match status" value="2"/>
</dbReference>
<feature type="compositionally biased region" description="Low complexity" evidence="6">
    <location>
        <begin position="445"/>
        <end position="477"/>
    </location>
</feature>
<dbReference type="CDD" id="cd06225">
    <property type="entry name" value="HAMP"/>
    <property type="match status" value="1"/>
</dbReference>
<evidence type="ECO:0000256" key="2">
    <source>
        <dbReference type="ARBA" id="ARBA00022500"/>
    </source>
</evidence>
<comment type="caution">
    <text evidence="10">The sequence shown here is derived from an EMBL/GenBank/DDBJ whole genome shotgun (WGS) entry which is preliminary data.</text>
</comment>
<dbReference type="PROSITE" id="PS50111">
    <property type="entry name" value="CHEMOTAXIS_TRANSDUC_2"/>
    <property type="match status" value="1"/>
</dbReference>
<dbReference type="InterPro" id="IPR004089">
    <property type="entry name" value="MCPsignal_dom"/>
</dbReference>
<evidence type="ECO:0000256" key="7">
    <source>
        <dbReference type="SAM" id="Phobius"/>
    </source>
</evidence>
<keyword evidence="5" id="KW-0175">Coiled coil</keyword>
<dbReference type="SMART" id="SM00283">
    <property type="entry name" value="MA"/>
    <property type="match status" value="1"/>
</dbReference>
<keyword evidence="7" id="KW-1133">Transmembrane helix</keyword>
<dbReference type="SMART" id="SM00304">
    <property type="entry name" value="HAMP"/>
    <property type="match status" value="2"/>
</dbReference>
<feature type="region of interest" description="Disordered" evidence="6">
    <location>
        <begin position="422"/>
        <end position="499"/>
    </location>
</feature>
<keyword evidence="11" id="KW-1185">Reference proteome</keyword>
<evidence type="ECO:0000259" key="8">
    <source>
        <dbReference type="PROSITE" id="PS50111"/>
    </source>
</evidence>
<reference evidence="10 11" key="1">
    <citation type="submission" date="2019-09" db="EMBL/GenBank/DDBJ databases">
        <title>YIM 132180 draft genome.</title>
        <authorList>
            <person name="Zhang K."/>
        </authorList>
    </citation>
    <scope>NUCLEOTIDE SEQUENCE [LARGE SCALE GENOMIC DNA]</scope>
    <source>
        <strain evidence="10 11">YIM 132180</strain>
    </source>
</reference>
<feature type="coiled-coil region" evidence="5">
    <location>
        <begin position="99"/>
        <end position="126"/>
    </location>
</feature>
<dbReference type="SUPFAM" id="SSF158472">
    <property type="entry name" value="HAMP domain-like"/>
    <property type="match status" value="1"/>
</dbReference>
<comment type="subcellular location">
    <subcellularLocation>
        <location evidence="1">Membrane</location>
    </subcellularLocation>
</comment>
<dbReference type="PANTHER" id="PTHR43531:SF11">
    <property type="entry name" value="METHYL-ACCEPTING CHEMOTAXIS PROTEIN 3"/>
    <property type="match status" value="1"/>
</dbReference>
<dbReference type="GO" id="GO:0016020">
    <property type="term" value="C:membrane"/>
    <property type="evidence" value="ECO:0007669"/>
    <property type="project" value="UniProtKB-SubCell"/>
</dbReference>
<evidence type="ECO:0000256" key="5">
    <source>
        <dbReference type="SAM" id="Coils"/>
    </source>
</evidence>
<evidence type="ECO:0000256" key="4">
    <source>
        <dbReference type="PROSITE-ProRule" id="PRU00284"/>
    </source>
</evidence>
<dbReference type="Pfam" id="PF00015">
    <property type="entry name" value="MCPsignal"/>
    <property type="match status" value="1"/>
</dbReference>
<dbReference type="PANTHER" id="PTHR43531">
    <property type="entry name" value="PROTEIN ICFG"/>
    <property type="match status" value="1"/>
</dbReference>
<dbReference type="InterPro" id="IPR051310">
    <property type="entry name" value="MCP_chemotaxis"/>
</dbReference>
<dbReference type="EMBL" id="VZDO01000005">
    <property type="protein sequence ID" value="KAB0680418.1"/>
    <property type="molecule type" value="Genomic_DNA"/>
</dbReference>
<protein>
    <submittedName>
        <fullName evidence="10">Methyl-accepting chemotaxis protein</fullName>
    </submittedName>
</protein>
<comment type="similarity">
    <text evidence="3">Belongs to the methyl-accepting chemotaxis (MCP) protein family.</text>
</comment>
<organism evidence="10 11">
    <name type="scientific">Plantimonas leprariae</name>
    <dbReference type="NCBI Taxonomy" id="2615207"/>
    <lineage>
        <taxon>Bacteria</taxon>
        <taxon>Pseudomonadati</taxon>
        <taxon>Pseudomonadota</taxon>
        <taxon>Alphaproteobacteria</taxon>
        <taxon>Hyphomicrobiales</taxon>
        <taxon>Aurantimonadaceae</taxon>
        <taxon>Plantimonas</taxon>
    </lineage>
</organism>
<proteinExistence type="inferred from homology"/>
<dbReference type="CDD" id="cd11386">
    <property type="entry name" value="MCP_signal"/>
    <property type="match status" value="1"/>
</dbReference>
<dbReference type="InterPro" id="IPR003660">
    <property type="entry name" value="HAMP_dom"/>
</dbReference>
<dbReference type="Gene3D" id="1.10.8.500">
    <property type="entry name" value="HAMP domain in histidine kinase"/>
    <property type="match status" value="1"/>
</dbReference>
<keyword evidence="7" id="KW-0472">Membrane</keyword>
<feature type="domain" description="Methyl-accepting transducer" evidence="8">
    <location>
        <begin position="200"/>
        <end position="429"/>
    </location>
</feature>
<gene>
    <name evidence="10" type="ORF">F6X38_08335</name>
</gene>
<dbReference type="AlphaFoldDB" id="A0A7V7PQG3"/>
<dbReference type="GO" id="GO:0006935">
    <property type="term" value="P:chemotaxis"/>
    <property type="evidence" value="ECO:0007669"/>
    <property type="project" value="UniProtKB-KW"/>
</dbReference>
<evidence type="ECO:0000313" key="11">
    <source>
        <dbReference type="Proteomes" id="UP000432089"/>
    </source>
</evidence>
<dbReference type="Gene3D" id="1.10.287.950">
    <property type="entry name" value="Methyl-accepting chemotaxis protein"/>
    <property type="match status" value="1"/>
</dbReference>
<feature type="domain" description="HAMP" evidence="9">
    <location>
        <begin position="62"/>
        <end position="115"/>
    </location>
</feature>
<evidence type="ECO:0000313" key="10">
    <source>
        <dbReference type="EMBL" id="KAB0680418.1"/>
    </source>
</evidence>
<dbReference type="GO" id="GO:0007165">
    <property type="term" value="P:signal transduction"/>
    <property type="evidence" value="ECO:0007669"/>
    <property type="project" value="UniProtKB-KW"/>
</dbReference>
<keyword evidence="2" id="KW-0145">Chemotaxis</keyword>
<feature type="transmembrane region" description="Helical" evidence="7">
    <location>
        <begin position="38"/>
        <end position="59"/>
    </location>
</feature>
<dbReference type="FunFam" id="1.10.287.950:FF:000001">
    <property type="entry name" value="Methyl-accepting chemotaxis sensory transducer"/>
    <property type="match status" value="1"/>
</dbReference>
<dbReference type="SUPFAM" id="SSF58104">
    <property type="entry name" value="Methyl-accepting chemotaxis protein (MCP) signaling domain"/>
    <property type="match status" value="1"/>
</dbReference>
<accession>A0A7V7PQG3</accession>
<evidence type="ECO:0000256" key="1">
    <source>
        <dbReference type="ARBA" id="ARBA00004370"/>
    </source>
</evidence>
<sequence>MDATVAQFDKDYTALRDRLLSETEKASDALTASTWSTIYTTLTGTLLGMLLGIGGALFISSKGITGPLSLLGRRMKELAAGQLDVPVEGQDRRDEVGAMAKAVQVFKDAANQNKALEAEAEESRQAQALSRDRQAAIDNAKAEDLRVFVHAVEVGFNGLSQGDLTVRMAGPVAPEFEPIRTKFNDAVGSLEDAIGSVVGAVGTIRVGLGQITVAAGDLSQRTEQQAASLEQTVAALSEVTRGVNDTAASAAQAQATAHTTQGTAEKGGSIVAEAVAAMGEIEASSNKIGSIISVIDEIAFQTNLLALNAGVEAARAGEAGRGFAVVAQEVRGLAQRSAEAAKEIKDLIHASSAQVGRGVELVSASGRSLDEIVAGVGDLAKVVNTIAHAAKEQAVSLKEVSTAADQMDKVTQQNAAMVEETTAAAQSLSGETKELAGLTERFRTRATSGRAGSAPSRAAQRPTAAAPAHRPTPAPVAQMKHSGQGGAQPKAAADSWEEF</sequence>
<dbReference type="Proteomes" id="UP000432089">
    <property type="component" value="Unassembled WGS sequence"/>
</dbReference>
<evidence type="ECO:0000259" key="9">
    <source>
        <dbReference type="PROSITE" id="PS50885"/>
    </source>
</evidence>
<name>A0A7V7PQG3_9HYPH</name>
<dbReference type="Pfam" id="PF00672">
    <property type="entry name" value="HAMP"/>
    <property type="match status" value="1"/>
</dbReference>